<comment type="caution">
    <text evidence="1">The sequence shown here is derived from an EMBL/GenBank/DDBJ whole genome shotgun (WGS) entry which is preliminary data.</text>
</comment>
<dbReference type="EMBL" id="PFWL01000010">
    <property type="protein sequence ID" value="PJA56064.1"/>
    <property type="molecule type" value="Genomic_DNA"/>
</dbReference>
<name>A0A2M7XZC1_9BACT</name>
<proteinExistence type="predicted"/>
<gene>
    <name evidence="1" type="ORF">CO165_00260</name>
</gene>
<dbReference type="AlphaFoldDB" id="A0A2M7XZC1"/>
<feature type="non-terminal residue" evidence="1">
    <location>
        <position position="1"/>
    </location>
</feature>
<protein>
    <submittedName>
        <fullName evidence="1">Uncharacterized protein</fullName>
    </submittedName>
</protein>
<sequence>KEVVDGANVELYIPYDEGVFYRIQKISTSFVKEAPVVSNIQLYMDLFNNPARGAEQAEHLREIKLGF</sequence>
<organism evidence="1 2">
    <name type="scientific">Candidatus Roizmanbacteria bacterium CG_4_9_14_3_um_filter_33_18</name>
    <dbReference type="NCBI Taxonomy" id="1974841"/>
    <lineage>
        <taxon>Bacteria</taxon>
        <taxon>Candidatus Roizmaniibacteriota</taxon>
    </lineage>
</organism>
<dbReference type="Proteomes" id="UP000229647">
    <property type="component" value="Unassembled WGS sequence"/>
</dbReference>
<reference evidence="2" key="1">
    <citation type="submission" date="2017-09" db="EMBL/GenBank/DDBJ databases">
        <title>Depth-based differentiation of microbial function through sediment-hosted aquifers and enrichment of novel symbionts in the deep terrestrial subsurface.</title>
        <authorList>
            <person name="Probst A.J."/>
            <person name="Ladd B."/>
            <person name="Jarett J.K."/>
            <person name="Geller-Mcgrath D.E."/>
            <person name="Sieber C.M.K."/>
            <person name="Emerson J.B."/>
            <person name="Anantharaman K."/>
            <person name="Thomas B.C."/>
            <person name="Malmstrom R."/>
            <person name="Stieglmeier M."/>
            <person name="Klingl A."/>
            <person name="Woyke T."/>
            <person name="Ryan C.M."/>
            <person name="Banfield J.F."/>
        </authorList>
    </citation>
    <scope>NUCLEOTIDE SEQUENCE [LARGE SCALE GENOMIC DNA]</scope>
</reference>
<evidence type="ECO:0000313" key="1">
    <source>
        <dbReference type="EMBL" id="PJA56064.1"/>
    </source>
</evidence>
<evidence type="ECO:0000313" key="2">
    <source>
        <dbReference type="Proteomes" id="UP000229647"/>
    </source>
</evidence>
<accession>A0A2M7XZC1</accession>